<dbReference type="AlphaFoldDB" id="A0ABD1ZER4"/>
<feature type="region of interest" description="Disordered" evidence="1">
    <location>
        <begin position="48"/>
        <end position="80"/>
    </location>
</feature>
<evidence type="ECO:0000256" key="1">
    <source>
        <dbReference type="SAM" id="MobiDB-lite"/>
    </source>
</evidence>
<accession>A0ABD1ZER4</accession>
<comment type="caution">
    <text evidence="2">The sequence shown here is derived from an EMBL/GenBank/DDBJ whole genome shotgun (WGS) entry which is preliminary data.</text>
</comment>
<dbReference type="Proteomes" id="UP001605036">
    <property type="component" value="Unassembled WGS sequence"/>
</dbReference>
<reference evidence="2 3" key="1">
    <citation type="submission" date="2024-09" db="EMBL/GenBank/DDBJ databases">
        <title>Chromosome-scale assembly of Riccia fluitans.</title>
        <authorList>
            <person name="Paukszto L."/>
            <person name="Sawicki J."/>
            <person name="Karawczyk K."/>
            <person name="Piernik-Szablinska J."/>
            <person name="Szczecinska M."/>
            <person name="Mazdziarz M."/>
        </authorList>
    </citation>
    <scope>NUCLEOTIDE SEQUENCE [LARGE SCALE GENOMIC DNA]</scope>
    <source>
        <strain evidence="2">Rf_01</strain>
        <tissue evidence="2">Aerial parts of the thallus</tissue>
    </source>
</reference>
<name>A0ABD1ZER4_9MARC</name>
<protein>
    <submittedName>
        <fullName evidence="2">Uncharacterized protein</fullName>
    </submittedName>
</protein>
<gene>
    <name evidence="2" type="ORF">R1flu_012439</name>
</gene>
<organism evidence="2 3">
    <name type="scientific">Riccia fluitans</name>
    <dbReference type="NCBI Taxonomy" id="41844"/>
    <lineage>
        <taxon>Eukaryota</taxon>
        <taxon>Viridiplantae</taxon>
        <taxon>Streptophyta</taxon>
        <taxon>Embryophyta</taxon>
        <taxon>Marchantiophyta</taxon>
        <taxon>Marchantiopsida</taxon>
        <taxon>Marchantiidae</taxon>
        <taxon>Marchantiales</taxon>
        <taxon>Ricciaceae</taxon>
        <taxon>Riccia</taxon>
    </lineage>
</organism>
<dbReference type="EMBL" id="JBHFFA010000002">
    <property type="protein sequence ID" value="KAL2644852.1"/>
    <property type="molecule type" value="Genomic_DNA"/>
</dbReference>
<sequence>MPLLPRSCTSVPASTVVQPVSGGRGGERSQSVLSALETILVQGYVSAGRSSRPGAAGTIARRGTHAAGSDDVDQRKSKQCTSPAQFRELRYIKLTRLSIRRAYWLEPRSGVGKTTSDYHYATHWTDMDLKRFARRRLTRKAGARHDMSDSGLLEGRRGRGAIGKDLLSNTLECELSVSAKSL</sequence>
<evidence type="ECO:0000313" key="3">
    <source>
        <dbReference type="Proteomes" id="UP001605036"/>
    </source>
</evidence>
<keyword evidence="3" id="KW-1185">Reference proteome</keyword>
<evidence type="ECO:0000313" key="2">
    <source>
        <dbReference type="EMBL" id="KAL2644852.1"/>
    </source>
</evidence>
<proteinExistence type="predicted"/>